<dbReference type="AlphaFoldDB" id="A0ABD0Z401"/>
<dbReference type="InterPro" id="IPR057670">
    <property type="entry name" value="SH3_retrovirus"/>
</dbReference>
<evidence type="ECO:0000313" key="4">
    <source>
        <dbReference type="Proteomes" id="UP001558713"/>
    </source>
</evidence>
<dbReference type="Proteomes" id="UP001558713">
    <property type="component" value="Unassembled WGS sequence"/>
</dbReference>
<evidence type="ECO:0000313" key="3">
    <source>
        <dbReference type="EMBL" id="KAL1189423.1"/>
    </source>
</evidence>
<keyword evidence="4" id="KW-1185">Reference proteome</keyword>
<dbReference type="EMBL" id="JBANAX010000899">
    <property type="protein sequence ID" value="KAL1189423.1"/>
    <property type="molecule type" value="Genomic_DNA"/>
</dbReference>
<reference evidence="3 4" key="1">
    <citation type="submission" date="2024-04" db="EMBL/GenBank/DDBJ databases">
        <title>Genome assembly C_amara_ONT_v2.</title>
        <authorList>
            <person name="Yant L."/>
            <person name="Moore C."/>
            <person name="Slenker M."/>
        </authorList>
    </citation>
    <scope>NUCLEOTIDE SEQUENCE [LARGE SCALE GENOMIC DNA]</scope>
    <source>
        <tissue evidence="3">Leaf</tissue>
    </source>
</reference>
<evidence type="ECO:0000259" key="1">
    <source>
        <dbReference type="Pfam" id="PF07727"/>
    </source>
</evidence>
<comment type="caution">
    <text evidence="3">The sequence shown here is derived from an EMBL/GenBank/DDBJ whole genome shotgun (WGS) entry which is preliminary data.</text>
</comment>
<feature type="domain" description="Retroviral polymerase SH3-like" evidence="2">
    <location>
        <begin position="2"/>
        <end position="48"/>
    </location>
</feature>
<gene>
    <name evidence="3" type="ORF">V5N11_012175</name>
</gene>
<dbReference type="InterPro" id="IPR013103">
    <property type="entry name" value="RVT_2"/>
</dbReference>
<protein>
    <submittedName>
        <fullName evidence="3">Retrovirus-related Pol polyprotein from transposon TNT 1-94</fullName>
    </submittedName>
</protein>
<dbReference type="Pfam" id="PF25597">
    <property type="entry name" value="SH3_retrovirus"/>
    <property type="match status" value="1"/>
</dbReference>
<dbReference type="Pfam" id="PF07727">
    <property type="entry name" value="RVT_2"/>
    <property type="match status" value="1"/>
</dbReference>
<name>A0ABD0Z401_CARAN</name>
<accession>A0ABD0Z401</accession>
<sequence length="275" mass="31966">MPRAKKGVMLGYPTDVKGYKVWLIEEKKCVVSRNVMFQENATYKDVMQKNQEAQSKTGEPSYTSLELDLEEGSDIPSGGEFLLDMKDPREESPVQVIHQSDVDTYGEETSRTPESYHLVRDRPRREIKARKRFEVESYFGEEYDVEAYFVEALATTVDGDAIEPANYQEARNNDQWDQWEVATDEKMESLLKNHTWTAVTKTENQKIIGCKWIFKYKPGIPEVEQPRFKARLVAKGYAQREGMDYYEIFSPVVKHVTIRMMLSIVAVDLFQKKFI</sequence>
<organism evidence="3 4">
    <name type="scientific">Cardamine amara subsp. amara</name>
    <dbReference type="NCBI Taxonomy" id="228776"/>
    <lineage>
        <taxon>Eukaryota</taxon>
        <taxon>Viridiplantae</taxon>
        <taxon>Streptophyta</taxon>
        <taxon>Embryophyta</taxon>
        <taxon>Tracheophyta</taxon>
        <taxon>Spermatophyta</taxon>
        <taxon>Magnoliopsida</taxon>
        <taxon>eudicotyledons</taxon>
        <taxon>Gunneridae</taxon>
        <taxon>Pentapetalae</taxon>
        <taxon>rosids</taxon>
        <taxon>malvids</taxon>
        <taxon>Brassicales</taxon>
        <taxon>Brassicaceae</taxon>
        <taxon>Cardamineae</taxon>
        <taxon>Cardamine</taxon>
    </lineage>
</organism>
<evidence type="ECO:0000259" key="2">
    <source>
        <dbReference type="Pfam" id="PF25597"/>
    </source>
</evidence>
<proteinExistence type="predicted"/>
<feature type="domain" description="Reverse transcriptase Ty1/copia-type" evidence="1">
    <location>
        <begin position="193"/>
        <end position="268"/>
    </location>
</feature>